<keyword evidence="1" id="KW-0472">Membrane</keyword>
<keyword evidence="1" id="KW-0812">Transmembrane</keyword>
<protein>
    <submittedName>
        <fullName evidence="2">Uncharacterized protein</fullName>
    </submittedName>
</protein>
<dbReference type="RefSeq" id="WP_390297030.1">
    <property type="nucleotide sequence ID" value="NZ_JBHSFU010000007.1"/>
</dbReference>
<evidence type="ECO:0000256" key="1">
    <source>
        <dbReference type="SAM" id="Phobius"/>
    </source>
</evidence>
<name>A0ABV9DLP5_9BACI</name>
<dbReference type="Proteomes" id="UP001595989">
    <property type="component" value="Unassembled WGS sequence"/>
</dbReference>
<feature type="transmembrane region" description="Helical" evidence="1">
    <location>
        <begin position="6"/>
        <end position="31"/>
    </location>
</feature>
<gene>
    <name evidence="2" type="ORF">ACFO3D_13745</name>
</gene>
<reference evidence="3" key="1">
    <citation type="journal article" date="2019" name="Int. J. Syst. Evol. Microbiol.">
        <title>The Global Catalogue of Microorganisms (GCM) 10K type strain sequencing project: providing services to taxonomists for standard genome sequencing and annotation.</title>
        <authorList>
            <consortium name="The Broad Institute Genomics Platform"/>
            <consortium name="The Broad Institute Genome Sequencing Center for Infectious Disease"/>
            <person name="Wu L."/>
            <person name="Ma J."/>
        </authorList>
    </citation>
    <scope>NUCLEOTIDE SEQUENCE [LARGE SCALE GENOMIC DNA]</scope>
    <source>
        <strain evidence="3">CGMCC 4.7426</strain>
    </source>
</reference>
<organism evidence="2 3">
    <name type="scientific">Virgibacillus kekensis</name>
    <dbReference type="NCBI Taxonomy" id="202261"/>
    <lineage>
        <taxon>Bacteria</taxon>
        <taxon>Bacillati</taxon>
        <taxon>Bacillota</taxon>
        <taxon>Bacilli</taxon>
        <taxon>Bacillales</taxon>
        <taxon>Bacillaceae</taxon>
        <taxon>Virgibacillus</taxon>
    </lineage>
</organism>
<evidence type="ECO:0000313" key="3">
    <source>
        <dbReference type="Proteomes" id="UP001595989"/>
    </source>
</evidence>
<accession>A0ABV9DLP5</accession>
<proteinExistence type="predicted"/>
<keyword evidence="3" id="KW-1185">Reference proteome</keyword>
<keyword evidence="1" id="KW-1133">Transmembrane helix</keyword>
<sequence length="58" mass="6440">MDTSTIMGMILGIVLTWGIPIAIVVAIITLFKKVSRLEKNLMKNNNTHKQVALDSVEE</sequence>
<evidence type="ECO:0000313" key="2">
    <source>
        <dbReference type="EMBL" id="MFC4559257.1"/>
    </source>
</evidence>
<dbReference type="EMBL" id="JBHSFU010000007">
    <property type="protein sequence ID" value="MFC4559257.1"/>
    <property type="molecule type" value="Genomic_DNA"/>
</dbReference>
<comment type="caution">
    <text evidence="2">The sequence shown here is derived from an EMBL/GenBank/DDBJ whole genome shotgun (WGS) entry which is preliminary data.</text>
</comment>